<dbReference type="Proteomes" id="UP000317122">
    <property type="component" value="Unassembled WGS sequence"/>
</dbReference>
<comment type="caution">
    <text evidence="2">The sequence shown here is derived from an EMBL/GenBank/DDBJ whole genome shotgun (WGS) entry which is preliminary data.</text>
</comment>
<keyword evidence="1" id="KW-0472">Membrane</keyword>
<keyword evidence="3" id="KW-1185">Reference proteome</keyword>
<accession>A0A562MHE4</accession>
<gene>
    <name evidence="2" type="ORF">IQ26_07166</name>
</gene>
<keyword evidence="1" id="KW-0812">Transmembrane</keyword>
<sequence>MTDPEPDFDLLSAYVDGELDPPEASRLARRITADEILARRVAKLFELKEGVAKLAPEVVVVSVPRRGPASRLFVPLAFAAGLLLAVLGALVWNGMPYPTQTQTITADALDEAIRLHDDWVSQAQALAAPAALPAGSFAPELVSAGLTLSMVKPDAHLGGLPALQAGYVGRHGCRLSLFEMRSEDGEEGFSVAVKADLQSATWANGRFRYILVARQMDEARFAMIAGVLRAMTGRQGEDADLEVVARLQTARQPCLG</sequence>
<evidence type="ECO:0000256" key="1">
    <source>
        <dbReference type="SAM" id="Phobius"/>
    </source>
</evidence>
<dbReference type="AlphaFoldDB" id="A0A562MHE4"/>
<proteinExistence type="predicted"/>
<dbReference type="RefSeq" id="WP_145723120.1">
    <property type="nucleotide sequence ID" value="NZ_BSPF01000130.1"/>
</dbReference>
<organism evidence="2 3">
    <name type="scientific">Mesorhizobium tianshanense</name>
    <dbReference type="NCBI Taxonomy" id="39844"/>
    <lineage>
        <taxon>Bacteria</taxon>
        <taxon>Pseudomonadati</taxon>
        <taxon>Pseudomonadota</taxon>
        <taxon>Alphaproteobacteria</taxon>
        <taxon>Hyphomicrobiales</taxon>
        <taxon>Phyllobacteriaceae</taxon>
        <taxon>Mesorhizobium</taxon>
    </lineage>
</organism>
<protein>
    <submittedName>
        <fullName evidence="2">Anti-sigma factor RsiW</fullName>
    </submittedName>
</protein>
<dbReference type="OrthoDB" id="8031034at2"/>
<evidence type="ECO:0000313" key="2">
    <source>
        <dbReference type="EMBL" id="TWI19248.1"/>
    </source>
</evidence>
<name>A0A562MHE4_9HYPH</name>
<keyword evidence="1" id="KW-1133">Transmembrane helix</keyword>
<feature type="transmembrane region" description="Helical" evidence="1">
    <location>
        <begin position="72"/>
        <end position="92"/>
    </location>
</feature>
<dbReference type="EMBL" id="VLKT01000085">
    <property type="protein sequence ID" value="TWI19248.1"/>
    <property type="molecule type" value="Genomic_DNA"/>
</dbReference>
<reference evidence="2 3" key="1">
    <citation type="journal article" date="2015" name="Stand. Genomic Sci.">
        <title>Genomic Encyclopedia of Bacterial and Archaeal Type Strains, Phase III: the genomes of soil and plant-associated and newly described type strains.</title>
        <authorList>
            <person name="Whitman W.B."/>
            <person name="Woyke T."/>
            <person name="Klenk H.P."/>
            <person name="Zhou Y."/>
            <person name="Lilburn T.G."/>
            <person name="Beck B.J."/>
            <person name="De Vos P."/>
            <person name="Vandamme P."/>
            <person name="Eisen J.A."/>
            <person name="Garrity G."/>
            <person name="Hugenholtz P."/>
            <person name="Kyrpides N.C."/>
        </authorList>
    </citation>
    <scope>NUCLEOTIDE SEQUENCE [LARGE SCALE GENOMIC DNA]</scope>
    <source>
        <strain evidence="2 3">CGMCC 1.2546</strain>
    </source>
</reference>
<evidence type="ECO:0000313" key="3">
    <source>
        <dbReference type="Proteomes" id="UP000317122"/>
    </source>
</evidence>